<dbReference type="Pfam" id="PF08922">
    <property type="entry name" value="DUF1905"/>
    <property type="match status" value="1"/>
</dbReference>
<dbReference type="SUPFAM" id="SSF141694">
    <property type="entry name" value="AF2212/PG0164-like"/>
    <property type="match status" value="1"/>
</dbReference>
<reference evidence="2" key="1">
    <citation type="submission" date="2019-07" db="EMBL/GenBank/DDBJ databases">
        <title>Arthrobacter KR32 sp. nov., isolated from mountain cheese made of cows milk.</title>
        <authorList>
            <person name="Flegler A."/>
        </authorList>
    </citation>
    <scope>NUCLEOTIDE SEQUENCE [LARGE SCALE GENOMIC DNA]</scope>
    <source>
        <strain evidence="2">KR32</strain>
    </source>
</reference>
<comment type="caution">
    <text evidence="1">The sequence shown here is derived from an EMBL/GenBank/DDBJ whole genome shotgun (WGS) entry which is preliminary data.</text>
</comment>
<proteinExistence type="predicted"/>
<accession>A0A7X1TMH0</accession>
<dbReference type="Proteomes" id="UP000326464">
    <property type="component" value="Unassembled WGS sequence"/>
</dbReference>
<dbReference type="InterPro" id="IPR037079">
    <property type="entry name" value="AF2212/PG0164-like_sf"/>
</dbReference>
<organism evidence="1 2">
    <name type="scientific">Arthrobacter bussei</name>
    <dbReference type="NCBI Taxonomy" id="2594179"/>
    <lineage>
        <taxon>Bacteria</taxon>
        <taxon>Bacillati</taxon>
        <taxon>Actinomycetota</taxon>
        <taxon>Actinomycetes</taxon>
        <taxon>Micrococcales</taxon>
        <taxon>Micrococcaceae</taxon>
        <taxon>Arthrobacter</taxon>
    </lineage>
</organism>
<sequence length="148" mass="15675">MDFSGVLELSGRTATGIEVPEEVLAALDGGRRPPVRVTLGSYTFRTTVGSLDGRAMIPVSGEHRAAAGLTARQTVQVRLDLDRAERTVDVPEDLAVALSSDPRLVAAFDALSVSRGKALVVPIEQAKGADTRTRRVAKAVDSLRPPTD</sequence>
<dbReference type="Pfam" id="PF13376">
    <property type="entry name" value="OmdA"/>
    <property type="match status" value="1"/>
</dbReference>
<evidence type="ECO:0000313" key="2">
    <source>
        <dbReference type="Proteomes" id="UP000326464"/>
    </source>
</evidence>
<dbReference type="EMBL" id="VJXX01000001">
    <property type="protein sequence ID" value="MPY09593.1"/>
    <property type="molecule type" value="Genomic_DNA"/>
</dbReference>
<dbReference type="RefSeq" id="WP_152812064.1">
    <property type="nucleotide sequence ID" value="NZ_VJXX01000001.1"/>
</dbReference>
<name>A0A7X1TMH0_9MICC</name>
<dbReference type="Gene3D" id="2.40.30.100">
    <property type="entry name" value="AF2212/PG0164-like"/>
    <property type="match status" value="1"/>
</dbReference>
<dbReference type="AlphaFoldDB" id="A0A7X1TMH0"/>
<dbReference type="OrthoDB" id="2604865at2"/>
<dbReference type="InterPro" id="IPR015018">
    <property type="entry name" value="DUF1905"/>
</dbReference>
<evidence type="ECO:0000313" key="1">
    <source>
        <dbReference type="EMBL" id="MPY09593.1"/>
    </source>
</evidence>
<protein>
    <submittedName>
        <fullName evidence="1">DUF1905 domain-containing protein</fullName>
    </submittedName>
</protein>
<gene>
    <name evidence="1" type="ORF">FNH21_02460</name>
</gene>
<keyword evidence="2" id="KW-1185">Reference proteome</keyword>